<comment type="caution">
    <text evidence="8">The sequence shown here is derived from an EMBL/GenBank/DDBJ whole genome shotgun (WGS) entry which is preliminary data.</text>
</comment>
<dbReference type="Gene3D" id="2.60.40.1220">
    <property type="match status" value="1"/>
</dbReference>
<keyword evidence="3" id="KW-0732">Signal</keyword>
<evidence type="ECO:0000313" key="8">
    <source>
        <dbReference type="EMBL" id="MFC4554676.1"/>
    </source>
</evidence>
<dbReference type="Proteomes" id="UP001595955">
    <property type="component" value="Unassembled WGS sequence"/>
</dbReference>
<evidence type="ECO:0000256" key="3">
    <source>
        <dbReference type="ARBA" id="ARBA00022729"/>
    </source>
</evidence>
<dbReference type="SUPFAM" id="SSF81296">
    <property type="entry name" value="E set domains"/>
    <property type="match status" value="1"/>
</dbReference>
<feature type="region of interest" description="Disordered" evidence="5">
    <location>
        <begin position="142"/>
        <end position="179"/>
    </location>
</feature>
<feature type="transmembrane region" description="Helical" evidence="6">
    <location>
        <begin position="185"/>
        <end position="207"/>
    </location>
</feature>
<dbReference type="EMBL" id="JBHSGF010000003">
    <property type="protein sequence ID" value="MFC4554676.1"/>
    <property type="molecule type" value="Genomic_DNA"/>
</dbReference>
<evidence type="ECO:0000256" key="6">
    <source>
        <dbReference type="SAM" id="Phobius"/>
    </source>
</evidence>
<proteinExistence type="predicted"/>
<comment type="subcellular location">
    <subcellularLocation>
        <location evidence="1">Cell envelope</location>
    </subcellularLocation>
</comment>
<dbReference type="PANTHER" id="PTHR34820:SF4">
    <property type="entry name" value="INNER MEMBRANE PROTEIN YEBZ"/>
    <property type="match status" value="1"/>
</dbReference>
<feature type="domain" description="CopC" evidence="7">
    <location>
        <begin position="43"/>
        <end position="136"/>
    </location>
</feature>
<dbReference type="InterPro" id="IPR032694">
    <property type="entry name" value="CopC/D"/>
</dbReference>
<dbReference type="InterPro" id="IPR007348">
    <property type="entry name" value="CopC_dom"/>
</dbReference>
<feature type="compositionally biased region" description="Low complexity" evidence="5">
    <location>
        <begin position="142"/>
        <end position="162"/>
    </location>
</feature>
<keyword evidence="6" id="KW-1133">Transmembrane helix</keyword>
<reference evidence="9" key="1">
    <citation type="journal article" date="2019" name="Int. J. Syst. Evol. Microbiol.">
        <title>The Global Catalogue of Microorganisms (GCM) 10K type strain sequencing project: providing services to taxonomists for standard genome sequencing and annotation.</title>
        <authorList>
            <consortium name="The Broad Institute Genomics Platform"/>
            <consortium name="The Broad Institute Genome Sequencing Center for Infectious Disease"/>
            <person name="Wu L."/>
            <person name="Ma J."/>
        </authorList>
    </citation>
    <scope>NUCLEOTIDE SEQUENCE [LARGE SCALE GENOMIC DNA]</scope>
    <source>
        <strain evidence="9">JCM 3369</strain>
    </source>
</reference>
<keyword evidence="2" id="KW-0479">Metal-binding</keyword>
<accession>A0ABV9D8H7</accession>
<evidence type="ECO:0000256" key="5">
    <source>
        <dbReference type="SAM" id="MobiDB-lite"/>
    </source>
</evidence>
<dbReference type="PANTHER" id="PTHR34820">
    <property type="entry name" value="INNER MEMBRANE PROTEIN YEBZ"/>
    <property type="match status" value="1"/>
</dbReference>
<dbReference type="InterPro" id="IPR014756">
    <property type="entry name" value="Ig_E-set"/>
</dbReference>
<gene>
    <name evidence="8" type="ORF">ACFO3F_05395</name>
</gene>
<dbReference type="InterPro" id="IPR014755">
    <property type="entry name" value="Cu-Rt/internalin_Ig-like"/>
</dbReference>
<evidence type="ECO:0000256" key="4">
    <source>
        <dbReference type="ARBA" id="ARBA00023008"/>
    </source>
</evidence>
<evidence type="ECO:0000256" key="2">
    <source>
        <dbReference type="ARBA" id="ARBA00022723"/>
    </source>
</evidence>
<keyword evidence="9" id="KW-1185">Reference proteome</keyword>
<organism evidence="8 9">
    <name type="scientific">Georgenia faecalis</name>
    <dbReference type="NCBI Taxonomy" id="2483799"/>
    <lineage>
        <taxon>Bacteria</taxon>
        <taxon>Bacillati</taxon>
        <taxon>Actinomycetota</taxon>
        <taxon>Actinomycetes</taxon>
        <taxon>Micrococcales</taxon>
        <taxon>Bogoriellaceae</taxon>
        <taxon>Georgenia</taxon>
    </lineage>
</organism>
<dbReference type="Pfam" id="PF04234">
    <property type="entry name" value="CopC"/>
    <property type="match status" value="1"/>
</dbReference>
<keyword evidence="6" id="KW-0812">Transmembrane</keyword>
<evidence type="ECO:0000259" key="7">
    <source>
        <dbReference type="Pfam" id="PF04234"/>
    </source>
</evidence>
<sequence>MTAPSRPTGVVRSAFHGPVRLALATLALVLLALPTLVLPAQAHDALVASEPADGAVLDASPERVRLTFSGDVLDVGPVVVVTDAAGDVVADGTPEVAGPDVTLPLASALPGGGYDVAWRVVSNDGHPIEGAFGFTVTGVAAEPTSPAAAPSPSPAATLAGSTDDVAPTQDPTSETPGTGLQGLPLWVRLLLAAAATGGVVALIVLVLRQLRENR</sequence>
<evidence type="ECO:0000313" key="9">
    <source>
        <dbReference type="Proteomes" id="UP001595955"/>
    </source>
</evidence>
<keyword evidence="6" id="KW-0472">Membrane</keyword>
<name>A0ABV9D8H7_9MICO</name>
<protein>
    <submittedName>
        <fullName evidence="8">Copper resistance protein CopC</fullName>
    </submittedName>
</protein>
<keyword evidence="4" id="KW-0186">Copper</keyword>
<evidence type="ECO:0000256" key="1">
    <source>
        <dbReference type="ARBA" id="ARBA00004196"/>
    </source>
</evidence>
<feature type="compositionally biased region" description="Polar residues" evidence="5">
    <location>
        <begin position="169"/>
        <end position="178"/>
    </location>
</feature>
<dbReference type="RefSeq" id="WP_164471492.1">
    <property type="nucleotide sequence ID" value="NZ_CP033325.1"/>
</dbReference>